<evidence type="ECO:0000313" key="3">
    <source>
        <dbReference type="Proteomes" id="UP001225034"/>
    </source>
</evidence>
<dbReference type="GO" id="GO:0008168">
    <property type="term" value="F:methyltransferase activity"/>
    <property type="evidence" value="ECO:0007669"/>
    <property type="project" value="UniProtKB-KW"/>
</dbReference>
<proteinExistence type="predicted"/>
<dbReference type="RefSeq" id="WP_306981309.1">
    <property type="nucleotide sequence ID" value="NZ_JAUSUA010000002.1"/>
</dbReference>
<reference evidence="2 3" key="1">
    <citation type="submission" date="2023-07" db="EMBL/GenBank/DDBJ databases">
        <title>Genomic Encyclopedia of Type Strains, Phase IV (KMG-IV): sequencing the most valuable type-strain genomes for metagenomic binning, comparative biology and taxonomic classification.</title>
        <authorList>
            <person name="Goeker M."/>
        </authorList>
    </citation>
    <scope>NUCLEOTIDE SEQUENCE [LARGE SCALE GENOMIC DNA]</scope>
    <source>
        <strain evidence="2 3">DSM 19154</strain>
    </source>
</reference>
<dbReference type="Pfam" id="PF13847">
    <property type="entry name" value="Methyltransf_31"/>
    <property type="match status" value="1"/>
</dbReference>
<organism evidence="2 3">
    <name type="scientific">Alkalicoccobacillus murimartini</name>
    <dbReference type="NCBI Taxonomy" id="171685"/>
    <lineage>
        <taxon>Bacteria</taxon>
        <taxon>Bacillati</taxon>
        <taxon>Bacillota</taxon>
        <taxon>Bacilli</taxon>
        <taxon>Bacillales</taxon>
        <taxon>Bacillaceae</taxon>
        <taxon>Alkalicoccobacillus</taxon>
    </lineage>
</organism>
<evidence type="ECO:0000313" key="2">
    <source>
        <dbReference type="EMBL" id="MDQ0206632.1"/>
    </source>
</evidence>
<dbReference type="SUPFAM" id="SSF53335">
    <property type="entry name" value="S-adenosyl-L-methionine-dependent methyltransferases"/>
    <property type="match status" value="1"/>
</dbReference>
<name>A0ABT9YFK5_9BACI</name>
<keyword evidence="2" id="KW-0808">Transferase</keyword>
<accession>A0ABT9YFK5</accession>
<dbReference type="InterPro" id="IPR025714">
    <property type="entry name" value="Methyltranfer_dom"/>
</dbReference>
<evidence type="ECO:0000259" key="1">
    <source>
        <dbReference type="Pfam" id="PF13847"/>
    </source>
</evidence>
<dbReference type="EMBL" id="JAUSUA010000002">
    <property type="protein sequence ID" value="MDQ0206632.1"/>
    <property type="molecule type" value="Genomic_DNA"/>
</dbReference>
<dbReference type="GO" id="GO:0032259">
    <property type="term" value="P:methylation"/>
    <property type="evidence" value="ECO:0007669"/>
    <property type="project" value="UniProtKB-KW"/>
</dbReference>
<protein>
    <submittedName>
        <fullName evidence="2">SAM-dependent methyltransferase</fullName>
    </submittedName>
</protein>
<gene>
    <name evidence="2" type="ORF">J2S05_001431</name>
</gene>
<dbReference type="CDD" id="cd02440">
    <property type="entry name" value="AdoMet_MTases"/>
    <property type="match status" value="1"/>
</dbReference>
<dbReference type="InterPro" id="IPR029063">
    <property type="entry name" value="SAM-dependent_MTases_sf"/>
</dbReference>
<comment type="caution">
    <text evidence="2">The sequence shown here is derived from an EMBL/GenBank/DDBJ whole genome shotgun (WGS) entry which is preliminary data.</text>
</comment>
<dbReference type="Proteomes" id="UP001225034">
    <property type="component" value="Unassembled WGS sequence"/>
</dbReference>
<keyword evidence="3" id="KW-1185">Reference proteome</keyword>
<dbReference type="Gene3D" id="3.40.50.150">
    <property type="entry name" value="Vaccinia Virus protein VP39"/>
    <property type="match status" value="1"/>
</dbReference>
<sequence length="293" mass="33776">MRSSLNIIDELKEYRQFANFQRVLEVTDNLILRESFYEGSFIHFIADLNRDVVWDLELVGNSLKDKKVDLTVLDLGCGDGRLTKFLNKNSITCYGLDYSEDQIKKARELQPKISRNFILGNVLDFEDFNKIVNDKDINVITTTAGTLNCFNDEQLDVLFSNLKKTFSNKREKQKGYLYFPVFSDESVNFFENNFKGSYSVHCFKDHNERDLIAWTSLLYDVSKKSLLQPTLISNVNEGELEHEFSFTIDRIWTTSEIITRAQSYGFKVSSIKKSEVKGGGAENAPFNLIIIEI</sequence>
<keyword evidence="2" id="KW-0489">Methyltransferase</keyword>
<feature type="domain" description="Methyltransferase" evidence="1">
    <location>
        <begin position="67"/>
        <end position="153"/>
    </location>
</feature>